<sequence length="274" mass="29690">MAGGGKAATEKHILRAQKSTNQLKAMVANLLPPPPAGNSAGAVEVEAILSDISDSLSQALASLQIDGTSDEPPEARLSVSRRSGQRRSRADGSSRTVMLRYGDPGDAYPWRKYGQKGILGTRFPRNYYRCAQRSGCSARKQVQQSDDDPSQLEVTYVGAHTCGDRTSSPAAISLVDEARWNTATSHPRLQKWEDVVPASESMACTPSMEEDIAAPWLLIPSPACSQSELLSEAAAVEVPELRQDASPTRQVEHKKARDDDEFVALHDSVVPDFM</sequence>
<dbReference type="InterPro" id="IPR003657">
    <property type="entry name" value="WRKY_dom"/>
</dbReference>
<dbReference type="InterPro" id="IPR044810">
    <property type="entry name" value="WRKY_plant"/>
</dbReference>
<evidence type="ECO:0000256" key="2">
    <source>
        <dbReference type="ARBA" id="ARBA00023015"/>
    </source>
</evidence>
<evidence type="ECO:0000313" key="8">
    <source>
        <dbReference type="EnsemblPlants" id="OPUNC07G11930.1"/>
    </source>
</evidence>
<dbReference type="HOGENOM" id="CLU_916395_0_0_1"/>
<protein>
    <recommendedName>
        <fullName evidence="7">WRKY domain-containing protein</fullName>
    </recommendedName>
</protein>
<keyword evidence="5" id="KW-0539">Nucleus</keyword>
<dbReference type="SUPFAM" id="SSF118290">
    <property type="entry name" value="WRKY DNA-binding domain"/>
    <property type="match status" value="1"/>
</dbReference>
<dbReference type="GO" id="GO:0003700">
    <property type="term" value="F:DNA-binding transcription factor activity"/>
    <property type="evidence" value="ECO:0007669"/>
    <property type="project" value="InterPro"/>
</dbReference>
<dbReference type="OMA" id="ESMACTP"/>
<evidence type="ECO:0000256" key="3">
    <source>
        <dbReference type="ARBA" id="ARBA00023125"/>
    </source>
</evidence>
<feature type="region of interest" description="Disordered" evidence="6">
    <location>
        <begin position="66"/>
        <end position="94"/>
    </location>
</feature>
<evidence type="ECO:0000259" key="7">
    <source>
        <dbReference type="PROSITE" id="PS50811"/>
    </source>
</evidence>
<dbReference type="Gene3D" id="2.20.25.80">
    <property type="entry name" value="WRKY domain"/>
    <property type="match status" value="1"/>
</dbReference>
<keyword evidence="2" id="KW-0805">Transcription regulation</keyword>
<evidence type="ECO:0000256" key="1">
    <source>
        <dbReference type="ARBA" id="ARBA00004123"/>
    </source>
</evidence>
<feature type="domain" description="WRKY" evidence="7">
    <location>
        <begin position="106"/>
        <end position="160"/>
    </location>
</feature>
<keyword evidence="3" id="KW-0238">DNA-binding</keyword>
<dbReference type="Gramene" id="OPUNC07G11930.1">
    <property type="protein sequence ID" value="OPUNC07G11930.1"/>
    <property type="gene ID" value="OPUNC07G11930"/>
</dbReference>
<dbReference type="Proteomes" id="UP000026962">
    <property type="component" value="Chromosome 7"/>
</dbReference>
<dbReference type="InterPro" id="IPR036576">
    <property type="entry name" value="WRKY_dom_sf"/>
</dbReference>
<reference evidence="8" key="1">
    <citation type="submission" date="2015-04" db="UniProtKB">
        <authorList>
            <consortium name="EnsemblPlants"/>
        </authorList>
    </citation>
    <scope>IDENTIFICATION</scope>
</reference>
<evidence type="ECO:0000256" key="5">
    <source>
        <dbReference type="ARBA" id="ARBA00023242"/>
    </source>
</evidence>
<dbReference type="SMART" id="SM00774">
    <property type="entry name" value="WRKY"/>
    <property type="match status" value="1"/>
</dbReference>
<dbReference type="AlphaFoldDB" id="A0A0E0LK87"/>
<dbReference type="PROSITE" id="PS50811">
    <property type="entry name" value="WRKY"/>
    <property type="match status" value="1"/>
</dbReference>
<dbReference type="GO" id="GO:0005634">
    <property type="term" value="C:nucleus"/>
    <property type="evidence" value="ECO:0007669"/>
    <property type="project" value="UniProtKB-SubCell"/>
</dbReference>
<dbReference type="GO" id="GO:0043565">
    <property type="term" value="F:sequence-specific DNA binding"/>
    <property type="evidence" value="ECO:0007669"/>
    <property type="project" value="InterPro"/>
</dbReference>
<keyword evidence="9" id="KW-1185">Reference proteome</keyword>
<keyword evidence="4" id="KW-0804">Transcription</keyword>
<comment type="subcellular location">
    <subcellularLocation>
        <location evidence="1">Nucleus</location>
    </subcellularLocation>
</comment>
<evidence type="ECO:0000256" key="4">
    <source>
        <dbReference type="ARBA" id="ARBA00023163"/>
    </source>
</evidence>
<name>A0A0E0LK87_ORYPU</name>
<evidence type="ECO:0000256" key="6">
    <source>
        <dbReference type="SAM" id="MobiDB-lite"/>
    </source>
</evidence>
<dbReference type="eggNOG" id="ENOG502R4AX">
    <property type="taxonomic scope" value="Eukaryota"/>
</dbReference>
<reference evidence="8" key="2">
    <citation type="submission" date="2018-05" db="EMBL/GenBank/DDBJ databases">
        <title>OpunRS2 (Oryza punctata Reference Sequence Version 2).</title>
        <authorList>
            <person name="Zhang J."/>
            <person name="Kudrna D."/>
            <person name="Lee S."/>
            <person name="Talag J."/>
            <person name="Welchert J."/>
            <person name="Wing R.A."/>
        </authorList>
    </citation>
    <scope>NUCLEOTIDE SEQUENCE [LARGE SCALE GENOMIC DNA]</scope>
</reference>
<dbReference type="Pfam" id="PF03106">
    <property type="entry name" value="WRKY"/>
    <property type="match status" value="1"/>
</dbReference>
<accession>A0A0E0LK87</accession>
<proteinExistence type="predicted"/>
<evidence type="ECO:0000313" key="9">
    <source>
        <dbReference type="Proteomes" id="UP000026962"/>
    </source>
</evidence>
<dbReference type="EnsemblPlants" id="OPUNC07G11930.1">
    <property type="protein sequence ID" value="OPUNC07G11930.1"/>
    <property type="gene ID" value="OPUNC07G11930"/>
</dbReference>
<organism evidence="8">
    <name type="scientific">Oryza punctata</name>
    <name type="common">Red rice</name>
    <dbReference type="NCBI Taxonomy" id="4537"/>
    <lineage>
        <taxon>Eukaryota</taxon>
        <taxon>Viridiplantae</taxon>
        <taxon>Streptophyta</taxon>
        <taxon>Embryophyta</taxon>
        <taxon>Tracheophyta</taxon>
        <taxon>Spermatophyta</taxon>
        <taxon>Magnoliopsida</taxon>
        <taxon>Liliopsida</taxon>
        <taxon>Poales</taxon>
        <taxon>Poaceae</taxon>
        <taxon>BOP clade</taxon>
        <taxon>Oryzoideae</taxon>
        <taxon>Oryzeae</taxon>
        <taxon>Oryzinae</taxon>
        <taxon>Oryza</taxon>
    </lineage>
</organism>
<dbReference type="PANTHER" id="PTHR31282">
    <property type="entry name" value="WRKY TRANSCRIPTION FACTOR 21-RELATED"/>
    <property type="match status" value="1"/>
</dbReference>